<name>A0A2T8HGH7_9SPHI</name>
<dbReference type="AlphaFoldDB" id="A0A2T8HGH7"/>
<dbReference type="Proteomes" id="UP000245627">
    <property type="component" value="Unassembled WGS sequence"/>
</dbReference>
<accession>A0A2T8HGH7</accession>
<dbReference type="EMBL" id="QDKG01000005">
    <property type="protein sequence ID" value="PVH24547.1"/>
    <property type="molecule type" value="Genomic_DNA"/>
</dbReference>
<sequence>MILIVQLIEDYLVGHPVTSLLEEKHVQMLRSVLTSFAVQHDPDDLAGIAVLLSYCNQELTDYKWPEPAIARIANKALEMYFERSQNTVSVEA</sequence>
<comment type="caution">
    <text evidence="1">The sequence shown here is derived from an EMBL/GenBank/DDBJ whole genome shotgun (WGS) entry which is preliminary data.</text>
</comment>
<protein>
    <submittedName>
        <fullName evidence="1">Uncharacterized protein</fullName>
    </submittedName>
</protein>
<evidence type="ECO:0000313" key="2">
    <source>
        <dbReference type="Proteomes" id="UP000245627"/>
    </source>
</evidence>
<organism evidence="1 2">
    <name type="scientific">Sphingobacterium corticibacter</name>
    <dbReference type="NCBI Taxonomy" id="2171749"/>
    <lineage>
        <taxon>Bacteria</taxon>
        <taxon>Pseudomonadati</taxon>
        <taxon>Bacteroidota</taxon>
        <taxon>Sphingobacteriia</taxon>
        <taxon>Sphingobacteriales</taxon>
        <taxon>Sphingobacteriaceae</taxon>
        <taxon>Sphingobacterium</taxon>
    </lineage>
</organism>
<dbReference type="RefSeq" id="WP_116776495.1">
    <property type="nucleotide sequence ID" value="NZ_QDKG01000005.1"/>
</dbReference>
<reference evidence="1 2" key="1">
    <citation type="submission" date="2018-04" db="EMBL/GenBank/DDBJ databases">
        <title>Sphingobacterium cortibacter sp. nov.</title>
        <authorList>
            <person name="Li Y."/>
        </authorList>
    </citation>
    <scope>NUCLEOTIDE SEQUENCE [LARGE SCALE GENOMIC DNA]</scope>
    <source>
        <strain evidence="1 2">2c-3</strain>
    </source>
</reference>
<evidence type="ECO:0000313" key="1">
    <source>
        <dbReference type="EMBL" id="PVH24547.1"/>
    </source>
</evidence>
<keyword evidence="2" id="KW-1185">Reference proteome</keyword>
<gene>
    <name evidence="1" type="ORF">DC487_13510</name>
</gene>
<proteinExistence type="predicted"/>